<dbReference type="InterPro" id="IPR029071">
    <property type="entry name" value="Ubiquitin-like_domsf"/>
</dbReference>
<evidence type="ECO:0000313" key="4">
    <source>
        <dbReference type="Proteomes" id="UP001233172"/>
    </source>
</evidence>
<comment type="caution">
    <text evidence="3">The sequence shown here is derived from an EMBL/GenBank/DDBJ whole genome shotgun (WGS) entry which is preliminary data.</text>
</comment>
<keyword evidence="4" id="KW-1185">Reference proteome</keyword>
<feature type="compositionally biased region" description="Polar residues" evidence="1">
    <location>
        <begin position="15"/>
        <end position="38"/>
    </location>
</feature>
<evidence type="ECO:0000256" key="1">
    <source>
        <dbReference type="SAM" id="MobiDB-lite"/>
    </source>
</evidence>
<feature type="domain" description="Ubiquitin-like" evidence="2">
    <location>
        <begin position="138"/>
        <end position="214"/>
    </location>
</feature>
<dbReference type="EMBL" id="JASAOG010000139">
    <property type="protein sequence ID" value="KAK0048333.1"/>
    <property type="molecule type" value="Genomic_DNA"/>
</dbReference>
<dbReference type="Proteomes" id="UP001233172">
    <property type="component" value="Unassembled WGS sequence"/>
</dbReference>
<dbReference type="Gene3D" id="3.10.20.90">
    <property type="entry name" value="Phosphatidylinositol 3-kinase Catalytic Subunit, Chain A, domain 1"/>
    <property type="match status" value="1"/>
</dbReference>
<name>A0AAD8F2L1_BIOPF</name>
<feature type="compositionally biased region" description="Acidic residues" evidence="1">
    <location>
        <begin position="1"/>
        <end position="10"/>
    </location>
</feature>
<protein>
    <submittedName>
        <fullName evidence="3">Ubiquitin-like protein ISG15 isoform X2</fullName>
    </submittedName>
</protein>
<evidence type="ECO:0000259" key="2">
    <source>
        <dbReference type="PROSITE" id="PS50053"/>
    </source>
</evidence>
<dbReference type="Pfam" id="PF00240">
    <property type="entry name" value="ubiquitin"/>
    <property type="match status" value="1"/>
</dbReference>
<accession>A0AAD8F2L1</accession>
<dbReference type="PRINTS" id="PR00348">
    <property type="entry name" value="UBIQUITIN"/>
</dbReference>
<dbReference type="PROSITE" id="PS50053">
    <property type="entry name" value="UBIQUITIN_2"/>
    <property type="match status" value="1"/>
</dbReference>
<evidence type="ECO:0000313" key="3">
    <source>
        <dbReference type="EMBL" id="KAK0048333.1"/>
    </source>
</evidence>
<dbReference type="InterPro" id="IPR050158">
    <property type="entry name" value="Ubiquitin_ubiquitin-like"/>
</dbReference>
<reference evidence="3" key="1">
    <citation type="journal article" date="2023" name="PLoS Negl. Trop. Dis.">
        <title>A genome sequence for Biomphalaria pfeifferi, the major vector snail for the human-infecting parasite Schistosoma mansoni.</title>
        <authorList>
            <person name="Bu L."/>
            <person name="Lu L."/>
            <person name="Laidemitt M.R."/>
            <person name="Zhang S.M."/>
            <person name="Mutuku M."/>
            <person name="Mkoji G."/>
            <person name="Steinauer M."/>
            <person name="Loker E.S."/>
        </authorList>
    </citation>
    <scope>NUCLEOTIDE SEQUENCE</scope>
    <source>
        <strain evidence="3">KasaAsao</strain>
    </source>
</reference>
<dbReference type="AlphaFoldDB" id="A0AAD8F2L1"/>
<sequence length="217" mass="23402">MTSECDDMDIDSGVSDMTETESLSSVASDSTIIGSPPSSVMMDDSEVRGAEGHYTLLNDAAASNRSVLSPESGIGSGSSSPALSVVMGKAASGRSMISQDSGIGSGSGSGNGMKLGESLPMERKDSQTKTQEWVEKHFEVFVKTLEGKTVTIQVEEHEEVTSFRKKVQEKTNVEASQQYLHTAEGRKLEDGERLSRYNIQKHSTIFCQGRLRGGEYF</sequence>
<dbReference type="PANTHER" id="PTHR10666">
    <property type="entry name" value="UBIQUITIN"/>
    <property type="match status" value="1"/>
</dbReference>
<feature type="compositionally biased region" description="Gly residues" evidence="1">
    <location>
        <begin position="103"/>
        <end position="113"/>
    </location>
</feature>
<feature type="region of interest" description="Disordered" evidence="1">
    <location>
        <begin position="96"/>
        <end position="120"/>
    </location>
</feature>
<reference evidence="3" key="2">
    <citation type="submission" date="2023-04" db="EMBL/GenBank/DDBJ databases">
        <authorList>
            <person name="Bu L."/>
            <person name="Lu L."/>
            <person name="Laidemitt M.R."/>
            <person name="Zhang S.M."/>
            <person name="Mutuku M."/>
            <person name="Mkoji G."/>
            <person name="Steinauer M."/>
            <person name="Loker E.S."/>
        </authorList>
    </citation>
    <scope>NUCLEOTIDE SEQUENCE</scope>
    <source>
        <strain evidence="3">KasaAsao</strain>
        <tissue evidence="3">Whole Snail</tissue>
    </source>
</reference>
<proteinExistence type="predicted"/>
<dbReference type="SMART" id="SM00213">
    <property type="entry name" value="UBQ"/>
    <property type="match status" value="1"/>
</dbReference>
<dbReference type="InterPro" id="IPR000626">
    <property type="entry name" value="Ubiquitin-like_dom"/>
</dbReference>
<organism evidence="3 4">
    <name type="scientific">Biomphalaria pfeifferi</name>
    <name type="common">Bloodfluke planorb</name>
    <name type="synonym">Freshwater snail</name>
    <dbReference type="NCBI Taxonomy" id="112525"/>
    <lineage>
        <taxon>Eukaryota</taxon>
        <taxon>Metazoa</taxon>
        <taxon>Spiralia</taxon>
        <taxon>Lophotrochozoa</taxon>
        <taxon>Mollusca</taxon>
        <taxon>Gastropoda</taxon>
        <taxon>Heterobranchia</taxon>
        <taxon>Euthyneura</taxon>
        <taxon>Panpulmonata</taxon>
        <taxon>Hygrophila</taxon>
        <taxon>Lymnaeoidea</taxon>
        <taxon>Planorbidae</taxon>
        <taxon>Biomphalaria</taxon>
    </lineage>
</organism>
<gene>
    <name evidence="3" type="ORF">Bpfe_022275</name>
</gene>
<dbReference type="SUPFAM" id="SSF54236">
    <property type="entry name" value="Ubiquitin-like"/>
    <property type="match status" value="1"/>
</dbReference>
<feature type="region of interest" description="Disordered" evidence="1">
    <location>
        <begin position="1"/>
        <end position="44"/>
    </location>
</feature>
<dbReference type="InterPro" id="IPR019956">
    <property type="entry name" value="Ubiquitin_dom"/>
</dbReference>